<dbReference type="PANTHER" id="PTHR45138">
    <property type="entry name" value="REGULATORY COMPONENTS OF SENSORY TRANSDUCTION SYSTEM"/>
    <property type="match status" value="1"/>
</dbReference>
<dbReference type="SMART" id="SM00267">
    <property type="entry name" value="GGDEF"/>
    <property type="match status" value="1"/>
</dbReference>
<protein>
    <submittedName>
        <fullName evidence="3">Diguanylate cyclase</fullName>
    </submittedName>
</protein>
<dbReference type="SUPFAM" id="SSF48452">
    <property type="entry name" value="TPR-like"/>
    <property type="match status" value="2"/>
</dbReference>
<proteinExistence type="predicted"/>
<dbReference type="InterPro" id="IPR043128">
    <property type="entry name" value="Rev_trsase/Diguanyl_cyclase"/>
</dbReference>
<dbReference type="CDD" id="cd01949">
    <property type="entry name" value="GGDEF"/>
    <property type="match status" value="1"/>
</dbReference>
<dbReference type="RefSeq" id="WP_013614525.1">
    <property type="nucleotide sequence ID" value="NC_015161.1"/>
</dbReference>
<sequence length="558" mass="61874">MKDKSQSPTRAHRLVAAGRWLCGHSTEQAYRFAQRAVQEAEQGGEAERAALAQALNLLGSIEIGLGQPGAARVSFRRAREGALRVGDTEVQFKVANNMALLHHTAGEWHSATQQLLLAQELARQEGIQVPPTLLSMLQTNLAGLHNRWGDPERALHLIDAYHLQQDPSEIVRAYAQLGQATAHLLLAEQSGQLERFAEQAQHLQQAEQALQVVYSLPPEELSYYNGRCELEARLLAQRGEYGQAIAHLTQGLSGLQGRYMDGEIDLQLHLGKLQLQRPDLKPEQRGAAQQAAEEHLKTALSLMDRWGKHYLRLEGLELLADLYERQGRLPEALEMMHQVAAQLRGQVTRPSPDTDLLHYPSDPQTDDASQAEWKRRLQLAEGLARRDSLTGITNRRGADEALPGLLHQLRAPTQSLHLMLIDLDHFKRINDNHSHAVGDRVLQSLAKLLPEVAGLDALSARYGGEEFLVALSGARNEEARRVAEQIRLRTMQLVWDVPGLRVTVSVGLTRAVLHDTVGSLIARADEALYRAKHSGRNRVVELAPHVHPAPRLPPASPA</sequence>
<dbReference type="GO" id="GO:0052621">
    <property type="term" value="F:diguanylate cyclase activity"/>
    <property type="evidence" value="ECO:0007669"/>
    <property type="project" value="TreeGrafter"/>
</dbReference>
<dbReference type="GO" id="GO:0043709">
    <property type="term" value="P:cell adhesion involved in single-species biofilm formation"/>
    <property type="evidence" value="ECO:0007669"/>
    <property type="project" value="TreeGrafter"/>
</dbReference>
<feature type="domain" description="GGDEF" evidence="2">
    <location>
        <begin position="414"/>
        <end position="544"/>
    </location>
</feature>
<name>F0RLS7_DEIPM</name>
<dbReference type="NCBIfam" id="TIGR00254">
    <property type="entry name" value="GGDEF"/>
    <property type="match status" value="1"/>
</dbReference>
<evidence type="ECO:0000256" key="1">
    <source>
        <dbReference type="SAM" id="MobiDB-lite"/>
    </source>
</evidence>
<dbReference type="Pfam" id="PF00990">
    <property type="entry name" value="GGDEF"/>
    <property type="match status" value="1"/>
</dbReference>
<dbReference type="EMBL" id="CP002536">
    <property type="protein sequence ID" value="ADY25916.1"/>
    <property type="molecule type" value="Genomic_DNA"/>
</dbReference>
<dbReference type="Proteomes" id="UP000007718">
    <property type="component" value="Chromosome"/>
</dbReference>
<dbReference type="GO" id="GO:1902201">
    <property type="term" value="P:negative regulation of bacterial-type flagellum-dependent cell motility"/>
    <property type="evidence" value="ECO:0007669"/>
    <property type="project" value="TreeGrafter"/>
</dbReference>
<dbReference type="PANTHER" id="PTHR45138:SF9">
    <property type="entry name" value="DIGUANYLATE CYCLASE DGCM-RELATED"/>
    <property type="match status" value="1"/>
</dbReference>
<dbReference type="InterPro" id="IPR000160">
    <property type="entry name" value="GGDEF_dom"/>
</dbReference>
<organism evidence="3 4">
    <name type="scientific">Deinococcus proteolyticus (strain ATCC 35074 / DSM 20540 / JCM 6276 / NBRC 101906 / NCIMB 13154 / VKM Ac-1939 / CCM 2703 / MRP)</name>
    <dbReference type="NCBI Taxonomy" id="693977"/>
    <lineage>
        <taxon>Bacteria</taxon>
        <taxon>Thermotogati</taxon>
        <taxon>Deinococcota</taxon>
        <taxon>Deinococci</taxon>
        <taxon>Deinococcales</taxon>
        <taxon>Deinococcaceae</taxon>
        <taxon>Deinococcus</taxon>
    </lineage>
</organism>
<keyword evidence="4" id="KW-1185">Reference proteome</keyword>
<dbReference type="Gene3D" id="3.30.70.270">
    <property type="match status" value="1"/>
</dbReference>
<evidence type="ECO:0000259" key="2">
    <source>
        <dbReference type="PROSITE" id="PS50887"/>
    </source>
</evidence>
<dbReference type="HOGENOM" id="CLU_488105_0_0_0"/>
<dbReference type="GO" id="GO:0005886">
    <property type="term" value="C:plasma membrane"/>
    <property type="evidence" value="ECO:0007669"/>
    <property type="project" value="TreeGrafter"/>
</dbReference>
<reference evidence="4" key="1">
    <citation type="submission" date="2011-02" db="EMBL/GenBank/DDBJ databases">
        <title>The complete sequence of chromosome of Deinococcus proteolyticus DSM 20540.</title>
        <authorList>
            <consortium name="US DOE Joint Genome Institute (JGI-PGF)"/>
            <person name="Lucas S."/>
            <person name="Copeland A."/>
            <person name="Lapidus A."/>
            <person name="Bruce D."/>
            <person name="Goodwin L."/>
            <person name="Pitluck S."/>
            <person name="Kyrpides N."/>
            <person name="Mavromatis K."/>
            <person name="Pagani I."/>
            <person name="Ivanova N."/>
            <person name="Ovchinnikova G."/>
            <person name="Zeytun A."/>
            <person name="Detter J.C."/>
            <person name="Han C."/>
            <person name="Land M."/>
            <person name="Hauser L."/>
            <person name="Markowitz V."/>
            <person name="Cheng J.-F."/>
            <person name="Hugenholtz P."/>
            <person name="Woyke T."/>
            <person name="Wu D."/>
            <person name="Pukall R."/>
            <person name="Steenblock K."/>
            <person name="Brambilla E."/>
            <person name="Klenk H.-P."/>
            <person name="Eisen J.A."/>
        </authorList>
    </citation>
    <scope>NUCLEOTIDE SEQUENCE [LARGE SCALE GENOMIC DNA]</scope>
    <source>
        <strain evidence="4">ATCC 35074 / DSM 20540 / JCM 6276 / NBRC 101906 / NCIMB 13154 / VKM Ac-1939 / CCM 2703 / MRP</strain>
    </source>
</reference>
<gene>
    <name evidence="3" type="ordered locus">Deipr_0759</name>
</gene>
<evidence type="ECO:0000313" key="3">
    <source>
        <dbReference type="EMBL" id="ADY25916.1"/>
    </source>
</evidence>
<dbReference type="KEGG" id="dpt:Deipr_0759"/>
<dbReference type="InterPro" id="IPR029787">
    <property type="entry name" value="Nucleotide_cyclase"/>
</dbReference>
<dbReference type="OrthoDB" id="9759607at2"/>
<dbReference type="eggNOG" id="COG3706">
    <property type="taxonomic scope" value="Bacteria"/>
</dbReference>
<dbReference type="AlphaFoldDB" id="F0RLS7"/>
<dbReference type="FunFam" id="3.30.70.270:FF:000001">
    <property type="entry name" value="Diguanylate cyclase domain protein"/>
    <property type="match status" value="1"/>
</dbReference>
<dbReference type="STRING" id="693977.Deipr_0759"/>
<dbReference type="SUPFAM" id="SSF55073">
    <property type="entry name" value="Nucleotide cyclase"/>
    <property type="match status" value="1"/>
</dbReference>
<dbReference type="Gene3D" id="1.25.40.10">
    <property type="entry name" value="Tetratricopeptide repeat domain"/>
    <property type="match status" value="2"/>
</dbReference>
<feature type="region of interest" description="Disordered" evidence="1">
    <location>
        <begin position="351"/>
        <end position="371"/>
    </location>
</feature>
<dbReference type="PROSITE" id="PS50887">
    <property type="entry name" value="GGDEF"/>
    <property type="match status" value="1"/>
</dbReference>
<evidence type="ECO:0000313" key="4">
    <source>
        <dbReference type="Proteomes" id="UP000007718"/>
    </source>
</evidence>
<accession>F0RLS7</accession>
<reference evidence="3 4" key="2">
    <citation type="journal article" date="2012" name="Stand. Genomic Sci.">
        <title>Complete genome sequence of the orange-red pigmented, radioresistant Deinococcus proteolyticus type strain (MRP(T)).</title>
        <authorList>
            <person name="Copeland A."/>
            <person name="Zeytun A."/>
            <person name="Yassawong M."/>
            <person name="Nolan M."/>
            <person name="Lucas S."/>
            <person name="Hammon N."/>
            <person name="Deshpande S."/>
            <person name="Cheng J.F."/>
            <person name="Han C."/>
            <person name="Tapia R."/>
            <person name="Goodwin L.A."/>
            <person name="Pitluck S."/>
            <person name="Mavromatis K."/>
            <person name="Liolios K."/>
            <person name="Pagani I."/>
            <person name="Ivanova N."/>
            <person name="Mikhailova N."/>
            <person name="Pati A."/>
            <person name="Chen A."/>
            <person name="Palaniappan K."/>
            <person name="Land M."/>
            <person name="Hauser L."/>
            <person name="Jeffries C.D."/>
            <person name="Brambilla E.M."/>
            <person name="Rohde M."/>
            <person name="Sikorski J."/>
            <person name="Pukall R."/>
            <person name="Goker M."/>
            <person name="Detter J.C."/>
            <person name="Woyke T."/>
            <person name="Bristow J."/>
            <person name="Eisen J.A."/>
            <person name="Markowitz V."/>
            <person name="Hugenholtz P."/>
            <person name="Kyrpides N.C."/>
            <person name="Klenk H.P."/>
            <person name="Lapidus A."/>
        </authorList>
    </citation>
    <scope>NUCLEOTIDE SEQUENCE [LARGE SCALE GENOMIC DNA]</scope>
    <source>
        <strain evidence="4">ATCC 35074 / DSM 20540 / JCM 6276 / NBRC 101906 / NCIMB 13154 / VKM Ac-1939 / CCM 2703 / MRP</strain>
    </source>
</reference>
<dbReference type="InterPro" id="IPR050469">
    <property type="entry name" value="Diguanylate_Cyclase"/>
</dbReference>
<dbReference type="InterPro" id="IPR011990">
    <property type="entry name" value="TPR-like_helical_dom_sf"/>
</dbReference>